<proteinExistence type="predicted"/>
<accession>A0A2X0XLQ3</accession>
<dbReference type="Proteomes" id="UP000251431">
    <property type="component" value="Unassembled WGS sequence"/>
</dbReference>
<name>A0A2X0XLQ3_9BACI</name>
<sequence>MKFKKLHLSTLMIKPEQRQQVHKYLLIELAIKSLQVDYPKVEQFKMKKVFLLLMDSLLKDLRQEYFELKRQLSQQSIRVVGWTTVDEYFSDVQIATAGEDVVLRYANQALKTKVEELIIRYLRRE</sequence>
<dbReference type="InterPro" id="IPR058600">
    <property type="entry name" value="YhjD-like"/>
</dbReference>
<evidence type="ECO:0000313" key="2">
    <source>
        <dbReference type="Proteomes" id="UP000251431"/>
    </source>
</evidence>
<dbReference type="Pfam" id="PF26325">
    <property type="entry name" value="YhjD"/>
    <property type="match status" value="1"/>
</dbReference>
<evidence type="ECO:0008006" key="3">
    <source>
        <dbReference type="Google" id="ProtNLM"/>
    </source>
</evidence>
<dbReference type="AlphaFoldDB" id="A0A2X0XLQ3"/>
<gene>
    <name evidence="1" type="ORF">NCTC7582_01668</name>
</gene>
<organism evidence="1 2">
    <name type="scientific">Lysinibacillus capsici</name>
    <dbReference type="NCBI Taxonomy" id="2115968"/>
    <lineage>
        <taxon>Bacteria</taxon>
        <taxon>Bacillati</taxon>
        <taxon>Bacillota</taxon>
        <taxon>Bacilli</taxon>
        <taxon>Bacillales</taxon>
        <taxon>Bacillaceae</taxon>
        <taxon>Lysinibacillus</taxon>
    </lineage>
</organism>
<dbReference type="EMBL" id="UAQE01000001">
    <property type="protein sequence ID" value="SPT98453.1"/>
    <property type="molecule type" value="Genomic_DNA"/>
</dbReference>
<evidence type="ECO:0000313" key="1">
    <source>
        <dbReference type="EMBL" id="SPT98453.1"/>
    </source>
</evidence>
<protein>
    <recommendedName>
        <fullName evidence="3">Aconitate hydratase</fullName>
    </recommendedName>
</protein>
<reference evidence="1 2" key="1">
    <citation type="submission" date="2018-06" db="EMBL/GenBank/DDBJ databases">
        <authorList>
            <consortium name="Pathogen Informatics"/>
            <person name="Doyle S."/>
        </authorList>
    </citation>
    <scope>NUCLEOTIDE SEQUENCE [LARGE SCALE GENOMIC DNA]</scope>
    <source>
        <strain evidence="1 2">NCTC7582</strain>
    </source>
</reference>
<dbReference type="STRING" id="1421.A2J09_08630"/>